<dbReference type="PANTHER" id="PTHR42781:SF4">
    <property type="entry name" value="SPERMIDINE_PUTRESCINE IMPORT ATP-BINDING PROTEIN POTA"/>
    <property type="match status" value="1"/>
</dbReference>
<evidence type="ECO:0000256" key="2">
    <source>
        <dbReference type="ARBA" id="ARBA00022741"/>
    </source>
</evidence>
<dbReference type="InterPro" id="IPR027417">
    <property type="entry name" value="P-loop_NTPase"/>
</dbReference>
<dbReference type="RefSeq" id="WP_189474849.1">
    <property type="nucleotide sequence ID" value="NZ_BMYM01000001.1"/>
</dbReference>
<dbReference type="PANTHER" id="PTHR42781">
    <property type="entry name" value="SPERMIDINE/PUTRESCINE IMPORT ATP-BINDING PROTEIN POTA"/>
    <property type="match status" value="1"/>
</dbReference>
<keyword evidence="6" id="KW-1185">Reference proteome</keyword>
<dbReference type="InterPro" id="IPR050093">
    <property type="entry name" value="ABC_SmlMolc_Importer"/>
</dbReference>
<reference evidence="5" key="2">
    <citation type="submission" date="2020-09" db="EMBL/GenBank/DDBJ databases">
        <authorList>
            <person name="Sun Q."/>
            <person name="Kim S."/>
        </authorList>
    </citation>
    <scope>NUCLEOTIDE SEQUENCE</scope>
    <source>
        <strain evidence="5">KCTC 23430</strain>
    </source>
</reference>
<dbReference type="GO" id="GO:0016887">
    <property type="term" value="F:ATP hydrolysis activity"/>
    <property type="evidence" value="ECO:0007669"/>
    <property type="project" value="InterPro"/>
</dbReference>
<accession>A0A919CI66</accession>
<gene>
    <name evidence="5" type="primary">yehX</name>
    <name evidence="5" type="ORF">GCM10007053_04990</name>
</gene>
<dbReference type="Pfam" id="PF00005">
    <property type="entry name" value="ABC_tran"/>
    <property type="match status" value="1"/>
</dbReference>
<dbReference type="SMART" id="SM00382">
    <property type="entry name" value="AAA"/>
    <property type="match status" value="1"/>
</dbReference>
<sequence>MPQLSLSSVNKRYGDVTALDDVSVDFPNAALTAIVGRSGCGKSSLLKLCNGLLQPDSGCVYALGEDLAQADLTKVRRRIGYAVQGSGLFPHLTARANIILMAELEQWPAEDIQDRVSTLTTLAHVDPELLERYPHQLSGGQQQRIGLCRAMMLKPDILLLDEPFAAIDPITRTDVQHQLSVMLDAEPTTAVLVTHDSREALSLAQHLVVMDAGRIVKQRSRTQIEAQFPGQAPEAVLAQLLDAGSE</sequence>
<dbReference type="InterPro" id="IPR003439">
    <property type="entry name" value="ABC_transporter-like_ATP-bd"/>
</dbReference>
<evidence type="ECO:0000259" key="4">
    <source>
        <dbReference type="PROSITE" id="PS50893"/>
    </source>
</evidence>
<comment type="caution">
    <text evidence="5">The sequence shown here is derived from an EMBL/GenBank/DDBJ whole genome shotgun (WGS) entry which is preliminary data.</text>
</comment>
<dbReference type="GO" id="GO:0005524">
    <property type="term" value="F:ATP binding"/>
    <property type="evidence" value="ECO:0007669"/>
    <property type="project" value="UniProtKB-KW"/>
</dbReference>
<dbReference type="Gene3D" id="3.40.50.300">
    <property type="entry name" value="P-loop containing nucleotide triphosphate hydrolases"/>
    <property type="match status" value="1"/>
</dbReference>
<dbReference type="PROSITE" id="PS50893">
    <property type="entry name" value="ABC_TRANSPORTER_2"/>
    <property type="match status" value="1"/>
</dbReference>
<dbReference type="SUPFAM" id="SSF52540">
    <property type="entry name" value="P-loop containing nucleoside triphosphate hydrolases"/>
    <property type="match status" value="1"/>
</dbReference>
<dbReference type="Proteomes" id="UP000644693">
    <property type="component" value="Unassembled WGS sequence"/>
</dbReference>
<evidence type="ECO:0000256" key="1">
    <source>
        <dbReference type="ARBA" id="ARBA00022448"/>
    </source>
</evidence>
<dbReference type="EMBL" id="BMYM01000001">
    <property type="protein sequence ID" value="GHD27118.1"/>
    <property type="molecule type" value="Genomic_DNA"/>
</dbReference>
<organism evidence="5 6">
    <name type="scientific">Parahalioglobus pacificus</name>
    <dbReference type="NCBI Taxonomy" id="930806"/>
    <lineage>
        <taxon>Bacteria</taxon>
        <taxon>Pseudomonadati</taxon>
        <taxon>Pseudomonadota</taxon>
        <taxon>Gammaproteobacteria</taxon>
        <taxon>Cellvibrionales</taxon>
        <taxon>Halieaceae</taxon>
        <taxon>Parahalioglobus</taxon>
    </lineage>
</organism>
<name>A0A919CI66_9GAMM</name>
<feature type="domain" description="ABC transporter" evidence="4">
    <location>
        <begin position="4"/>
        <end position="237"/>
    </location>
</feature>
<dbReference type="AlphaFoldDB" id="A0A919CI66"/>
<keyword evidence="3 5" id="KW-0067">ATP-binding</keyword>
<evidence type="ECO:0000313" key="6">
    <source>
        <dbReference type="Proteomes" id="UP000644693"/>
    </source>
</evidence>
<dbReference type="PROSITE" id="PS00211">
    <property type="entry name" value="ABC_TRANSPORTER_1"/>
    <property type="match status" value="1"/>
</dbReference>
<keyword evidence="1" id="KW-0813">Transport</keyword>
<reference evidence="5" key="1">
    <citation type="journal article" date="2014" name="Int. J. Syst. Evol. Microbiol.">
        <title>Complete genome sequence of Corynebacterium casei LMG S-19264T (=DSM 44701T), isolated from a smear-ripened cheese.</title>
        <authorList>
            <consortium name="US DOE Joint Genome Institute (JGI-PGF)"/>
            <person name="Walter F."/>
            <person name="Albersmeier A."/>
            <person name="Kalinowski J."/>
            <person name="Ruckert C."/>
        </authorList>
    </citation>
    <scope>NUCLEOTIDE SEQUENCE</scope>
    <source>
        <strain evidence="5">KCTC 23430</strain>
    </source>
</reference>
<protein>
    <submittedName>
        <fullName evidence="5">ABC transporter ATP-binding protein</fullName>
    </submittedName>
</protein>
<proteinExistence type="predicted"/>
<keyword evidence="2" id="KW-0547">Nucleotide-binding</keyword>
<evidence type="ECO:0000256" key="3">
    <source>
        <dbReference type="ARBA" id="ARBA00022840"/>
    </source>
</evidence>
<dbReference type="InterPro" id="IPR017871">
    <property type="entry name" value="ABC_transporter-like_CS"/>
</dbReference>
<evidence type="ECO:0000313" key="5">
    <source>
        <dbReference type="EMBL" id="GHD27118.1"/>
    </source>
</evidence>
<dbReference type="InterPro" id="IPR003593">
    <property type="entry name" value="AAA+_ATPase"/>
</dbReference>